<feature type="transmembrane region" description="Helical" evidence="10">
    <location>
        <begin position="369"/>
        <end position="395"/>
    </location>
</feature>
<feature type="transmembrane region" description="Helical" evidence="10">
    <location>
        <begin position="94"/>
        <end position="113"/>
    </location>
</feature>
<dbReference type="InterPro" id="IPR005829">
    <property type="entry name" value="Sugar_transporter_CS"/>
</dbReference>
<evidence type="ECO:0000256" key="2">
    <source>
        <dbReference type="ARBA" id="ARBA00010992"/>
    </source>
</evidence>
<evidence type="ECO:0000313" key="13">
    <source>
        <dbReference type="Proteomes" id="UP000190667"/>
    </source>
</evidence>
<accession>A0A1S8YPV4</accession>
<dbReference type="OrthoDB" id="5368493at2"/>
<evidence type="ECO:0000256" key="10">
    <source>
        <dbReference type="SAM" id="Phobius"/>
    </source>
</evidence>
<feature type="transmembrane region" description="Helical" evidence="10">
    <location>
        <begin position="263"/>
        <end position="283"/>
    </location>
</feature>
<dbReference type="PANTHER" id="PTHR48020">
    <property type="entry name" value="PROTON MYO-INOSITOL COTRANSPORTER"/>
    <property type="match status" value="1"/>
</dbReference>
<dbReference type="InterPro" id="IPR047984">
    <property type="entry name" value="XylE-like"/>
</dbReference>
<keyword evidence="6 10" id="KW-1133">Transmembrane helix</keyword>
<feature type="transmembrane region" description="Helical" evidence="10">
    <location>
        <begin position="407"/>
        <end position="429"/>
    </location>
</feature>
<name>A0A1S8YPV4_9GAMM</name>
<dbReference type="InterPro" id="IPR020846">
    <property type="entry name" value="MFS_dom"/>
</dbReference>
<dbReference type="AlphaFoldDB" id="A0A1S8YPV4"/>
<evidence type="ECO:0000256" key="5">
    <source>
        <dbReference type="ARBA" id="ARBA00022692"/>
    </source>
</evidence>
<protein>
    <submittedName>
        <fullName evidence="12">MFS transporter</fullName>
    </submittedName>
</protein>
<feature type="transmembrane region" description="Helical" evidence="10">
    <location>
        <begin position="334"/>
        <end position="357"/>
    </location>
</feature>
<evidence type="ECO:0000256" key="3">
    <source>
        <dbReference type="ARBA" id="ARBA00022448"/>
    </source>
</evidence>
<feature type="transmembrane region" description="Helical" evidence="10">
    <location>
        <begin position="59"/>
        <end position="82"/>
    </location>
</feature>
<evidence type="ECO:0000313" key="12">
    <source>
        <dbReference type="EMBL" id="OON40918.1"/>
    </source>
</evidence>
<feature type="domain" description="Major facilitator superfamily (MFS) profile" evidence="11">
    <location>
        <begin position="28"/>
        <end position="461"/>
    </location>
</feature>
<dbReference type="Gene3D" id="1.20.1250.20">
    <property type="entry name" value="MFS general substrate transporter like domains"/>
    <property type="match status" value="1"/>
</dbReference>
<comment type="subcellular location">
    <subcellularLocation>
        <location evidence="1">Cell membrane</location>
        <topology evidence="1">Multi-pass membrane protein</topology>
    </subcellularLocation>
</comment>
<dbReference type="FunFam" id="1.20.1250.20:FF:000073">
    <property type="entry name" value="MFS myo-inositol transporter, putative"/>
    <property type="match status" value="1"/>
</dbReference>
<dbReference type="RefSeq" id="WP_078002052.1">
    <property type="nucleotide sequence ID" value="NZ_MRUL01000003.1"/>
</dbReference>
<gene>
    <name evidence="12" type="ORF">BTJ39_07585</name>
</gene>
<organism evidence="12 13">
    <name type="scientific">Izhakiella australiensis</name>
    <dbReference type="NCBI Taxonomy" id="1926881"/>
    <lineage>
        <taxon>Bacteria</taxon>
        <taxon>Pseudomonadati</taxon>
        <taxon>Pseudomonadota</taxon>
        <taxon>Gammaproteobacteria</taxon>
        <taxon>Enterobacterales</taxon>
        <taxon>Erwiniaceae</taxon>
        <taxon>Izhakiella</taxon>
    </lineage>
</organism>
<proteinExistence type="inferred from homology"/>
<dbReference type="CDD" id="cd17359">
    <property type="entry name" value="MFS_XylE_like"/>
    <property type="match status" value="1"/>
</dbReference>
<comment type="caution">
    <text evidence="12">The sequence shown here is derived from an EMBL/GenBank/DDBJ whole genome shotgun (WGS) entry which is preliminary data.</text>
</comment>
<feature type="transmembrane region" description="Helical" evidence="10">
    <location>
        <begin position="27"/>
        <end position="53"/>
    </location>
</feature>
<dbReference type="STRING" id="1926881.BTJ39_07585"/>
<dbReference type="GO" id="GO:0022857">
    <property type="term" value="F:transmembrane transporter activity"/>
    <property type="evidence" value="ECO:0007669"/>
    <property type="project" value="InterPro"/>
</dbReference>
<feature type="transmembrane region" description="Helical" evidence="10">
    <location>
        <begin position="184"/>
        <end position="205"/>
    </location>
</feature>
<reference evidence="12 13" key="1">
    <citation type="submission" date="2016-12" db="EMBL/GenBank/DDBJ databases">
        <title>Izhakiella australiana sp. nov. of genus Izhakiella isolated from Australian desert.</title>
        <authorList>
            <person name="Ji M."/>
        </authorList>
    </citation>
    <scope>NUCLEOTIDE SEQUENCE [LARGE SCALE GENOMIC DNA]</scope>
    <source>
        <strain evidence="12 13">D4N98</strain>
    </source>
</reference>
<comment type="similarity">
    <text evidence="2 8">Belongs to the major facilitator superfamily. Sugar transporter (TC 2.A.1.1) family.</text>
</comment>
<dbReference type="PROSITE" id="PS00217">
    <property type="entry name" value="SUGAR_TRANSPORT_2"/>
    <property type="match status" value="1"/>
</dbReference>
<dbReference type="InterPro" id="IPR050814">
    <property type="entry name" value="Myo-inositol_Transporter"/>
</dbReference>
<dbReference type="PROSITE" id="PS50850">
    <property type="entry name" value="MFS"/>
    <property type="match status" value="1"/>
</dbReference>
<evidence type="ECO:0000256" key="8">
    <source>
        <dbReference type="RuleBase" id="RU003346"/>
    </source>
</evidence>
<feature type="transmembrane region" description="Helical" evidence="10">
    <location>
        <begin position="435"/>
        <end position="454"/>
    </location>
</feature>
<feature type="transmembrane region" description="Helical" evidence="10">
    <location>
        <begin position="119"/>
        <end position="140"/>
    </location>
</feature>
<evidence type="ECO:0000256" key="4">
    <source>
        <dbReference type="ARBA" id="ARBA00022475"/>
    </source>
</evidence>
<feature type="transmembrane region" description="Helical" evidence="10">
    <location>
        <begin position="160"/>
        <end position="178"/>
    </location>
</feature>
<dbReference type="EMBL" id="MRUL01000003">
    <property type="protein sequence ID" value="OON40918.1"/>
    <property type="molecule type" value="Genomic_DNA"/>
</dbReference>
<keyword evidence="3 8" id="KW-0813">Transport</keyword>
<feature type="region of interest" description="Disordered" evidence="9">
    <location>
        <begin position="1"/>
        <end position="20"/>
    </location>
</feature>
<dbReference type="InterPro" id="IPR036259">
    <property type="entry name" value="MFS_trans_sf"/>
</dbReference>
<sequence>MSKEQYLTLNQASGPNSSSRTEPFVKVIACIATLGGLLFGYDTGVISGALLFMGPELHLTSFTMGLVTSSLLFGAAFGALLSGHFAATVGRKRIILVLAVIFAVGALGTALAPDVQWMVFFRLLLGVAVGGASASVPIYIAEIAPANRRGQLVTMQELMIVSGQLLAYISNAGFNAIWGGADTWRWMLAVATLPAVLLWFGMLFMPDTPRWYAMKGRLAEARKVLERTRAKDDVEWELTEIEETLQDDEVHGKPRLRELKKPWLFKLFLIGLGVAVIQQTSGVNTIMYYAPTMLTSVGMSDNAALVATIANGAISVLMTFVGIWMLGRIGRRPMVMIGQFGCTCCLLFIGCICYFMPEASNGQPDMLRAYLILLGMLMFLSFQQGALSPVTWLLLSEIFPTRMRGIFMGGAVFAMWIANFLISLSFPLLLASVGLAGAFFTFTLIGLCGAVFVVRCIPETRNRSLEQVEHYLHGWLSEGGASPKKGLAGRKAETH</sequence>
<dbReference type="NCBIfam" id="TIGR00879">
    <property type="entry name" value="SP"/>
    <property type="match status" value="1"/>
</dbReference>
<keyword evidence="5 10" id="KW-0812">Transmembrane</keyword>
<keyword evidence="13" id="KW-1185">Reference proteome</keyword>
<evidence type="ECO:0000256" key="6">
    <source>
        <dbReference type="ARBA" id="ARBA00022989"/>
    </source>
</evidence>
<keyword evidence="7 10" id="KW-0472">Membrane</keyword>
<evidence type="ECO:0000256" key="9">
    <source>
        <dbReference type="SAM" id="MobiDB-lite"/>
    </source>
</evidence>
<dbReference type="PRINTS" id="PR00171">
    <property type="entry name" value="SUGRTRNSPORT"/>
</dbReference>
<dbReference type="PANTHER" id="PTHR48020:SF12">
    <property type="entry name" value="PROTON MYO-INOSITOL COTRANSPORTER"/>
    <property type="match status" value="1"/>
</dbReference>
<feature type="transmembrane region" description="Helical" evidence="10">
    <location>
        <begin position="303"/>
        <end position="327"/>
    </location>
</feature>
<keyword evidence="4" id="KW-1003">Cell membrane</keyword>
<dbReference type="GO" id="GO:0005886">
    <property type="term" value="C:plasma membrane"/>
    <property type="evidence" value="ECO:0007669"/>
    <property type="project" value="UniProtKB-SubCell"/>
</dbReference>
<dbReference type="InterPro" id="IPR005828">
    <property type="entry name" value="MFS_sugar_transport-like"/>
</dbReference>
<dbReference type="InterPro" id="IPR003663">
    <property type="entry name" value="Sugar/inositol_transpt"/>
</dbReference>
<evidence type="ECO:0000256" key="7">
    <source>
        <dbReference type="ARBA" id="ARBA00023136"/>
    </source>
</evidence>
<evidence type="ECO:0000256" key="1">
    <source>
        <dbReference type="ARBA" id="ARBA00004651"/>
    </source>
</evidence>
<dbReference type="SUPFAM" id="SSF103473">
    <property type="entry name" value="MFS general substrate transporter"/>
    <property type="match status" value="1"/>
</dbReference>
<dbReference type="Pfam" id="PF00083">
    <property type="entry name" value="Sugar_tr"/>
    <property type="match status" value="1"/>
</dbReference>
<evidence type="ECO:0000259" key="11">
    <source>
        <dbReference type="PROSITE" id="PS50850"/>
    </source>
</evidence>
<dbReference type="Proteomes" id="UP000190667">
    <property type="component" value="Unassembled WGS sequence"/>
</dbReference>